<keyword evidence="5" id="KW-0518">Myosin</keyword>
<keyword evidence="3" id="KW-0067">ATP-binding</keyword>
<dbReference type="Pfam" id="PF02736">
    <property type="entry name" value="Myosin_N"/>
    <property type="match status" value="1"/>
</dbReference>
<proteinExistence type="inferred from homology"/>
<evidence type="ECO:0000256" key="3">
    <source>
        <dbReference type="ARBA" id="ARBA00022840"/>
    </source>
</evidence>
<accession>A0A914R3L9</accession>
<dbReference type="WBParaSite" id="PEQ_0000085801-mRNA-1">
    <property type="protein sequence ID" value="PEQ_0000085801-mRNA-1"/>
    <property type="gene ID" value="PEQ_0000085801"/>
</dbReference>
<dbReference type="InterPro" id="IPR004009">
    <property type="entry name" value="SH3_Myosin"/>
</dbReference>
<dbReference type="InterPro" id="IPR008989">
    <property type="entry name" value="Myosin_S1_N"/>
</dbReference>
<keyword evidence="7" id="KW-0009">Actin-binding</keyword>
<evidence type="ECO:0000313" key="9">
    <source>
        <dbReference type="Proteomes" id="UP000887564"/>
    </source>
</evidence>
<evidence type="ECO:0000256" key="1">
    <source>
        <dbReference type="ARBA" id="ARBA00008314"/>
    </source>
</evidence>
<keyword evidence="2" id="KW-0547">Nucleotide-binding</keyword>
<dbReference type="PROSITE" id="PS51844">
    <property type="entry name" value="SH3_LIKE"/>
    <property type="match status" value="1"/>
</dbReference>
<comment type="similarity">
    <text evidence="1">Belongs to the TRAFAC class myosin-kinesin ATPase superfamily. Myosin family.</text>
</comment>
<evidence type="ECO:0000256" key="7">
    <source>
        <dbReference type="ARBA" id="ARBA00023203"/>
    </source>
</evidence>
<dbReference type="GO" id="GO:0016459">
    <property type="term" value="C:myosin complex"/>
    <property type="evidence" value="ECO:0007669"/>
    <property type="project" value="UniProtKB-KW"/>
</dbReference>
<evidence type="ECO:0000256" key="6">
    <source>
        <dbReference type="ARBA" id="ARBA00023175"/>
    </source>
</evidence>
<keyword evidence="6" id="KW-0505">Motor protein</keyword>
<evidence type="ECO:0000259" key="8">
    <source>
        <dbReference type="PROSITE" id="PS51844"/>
    </source>
</evidence>
<organism evidence="9 10">
    <name type="scientific">Parascaris equorum</name>
    <name type="common">Equine roundworm</name>
    <dbReference type="NCBI Taxonomy" id="6256"/>
    <lineage>
        <taxon>Eukaryota</taxon>
        <taxon>Metazoa</taxon>
        <taxon>Ecdysozoa</taxon>
        <taxon>Nematoda</taxon>
        <taxon>Chromadorea</taxon>
        <taxon>Rhabditida</taxon>
        <taxon>Spirurina</taxon>
        <taxon>Ascaridomorpha</taxon>
        <taxon>Ascaridoidea</taxon>
        <taxon>Ascarididae</taxon>
        <taxon>Parascaris</taxon>
    </lineage>
</organism>
<sequence>MIAQFVHTISDNAFQDQSKPYDSKKNCWVPDAEEGFIAAEITSTKGDLVTVVTARGNEVHIFEIIRSLPITEFAKFSGIN</sequence>
<dbReference type="AlphaFoldDB" id="A0A914R3L9"/>
<dbReference type="GO" id="GO:0051015">
    <property type="term" value="F:actin filament binding"/>
    <property type="evidence" value="ECO:0007669"/>
    <property type="project" value="InterPro"/>
</dbReference>
<evidence type="ECO:0000256" key="5">
    <source>
        <dbReference type="ARBA" id="ARBA00023123"/>
    </source>
</evidence>
<dbReference type="SUPFAM" id="SSF50084">
    <property type="entry name" value="Myosin S1 fragment, N-terminal domain"/>
    <property type="match status" value="1"/>
</dbReference>
<dbReference type="Proteomes" id="UP000887564">
    <property type="component" value="Unplaced"/>
</dbReference>
<keyword evidence="4" id="KW-0175">Coiled coil</keyword>
<feature type="domain" description="Myosin N-terminal SH3-like" evidence="8">
    <location>
        <begin position="22"/>
        <end position="80"/>
    </location>
</feature>
<evidence type="ECO:0000313" key="10">
    <source>
        <dbReference type="WBParaSite" id="PEQ_0000085801-mRNA-1"/>
    </source>
</evidence>
<evidence type="ECO:0000256" key="2">
    <source>
        <dbReference type="ARBA" id="ARBA00022741"/>
    </source>
</evidence>
<keyword evidence="9" id="KW-1185">Reference proteome</keyword>
<dbReference type="GO" id="GO:0003774">
    <property type="term" value="F:cytoskeletal motor activity"/>
    <property type="evidence" value="ECO:0007669"/>
    <property type="project" value="InterPro"/>
</dbReference>
<dbReference type="GO" id="GO:0005524">
    <property type="term" value="F:ATP binding"/>
    <property type="evidence" value="ECO:0007669"/>
    <property type="project" value="UniProtKB-KW"/>
</dbReference>
<reference evidence="10" key="1">
    <citation type="submission" date="2022-11" db="UniProtKB">
        <authorList>
            <consortium name="WormBaseParasite"/>
        </authorList>
    </citation>
    <scope>IDENTIFICATION</scope>
</reference>
<name>A0A914R3L9_PAREQ</name>
<protein>
    <submittedName>
        <fullName evidence="10">Myosin N-terminal SH3-like domain-containing protein</fullName>
    </submittedName>
</protein>
<dbReference type="FunFam" id="2.30.30.360:FF:000001">
    <property type="entry name" value="Myosin heavy chain"/>
    <property type="match status" value="1"/>
</dbReference>
<dbReference type="Gene3D" id="2.30.30.360">
    <property type="entry name" value="Myosin S1 fragment, N-terminal"/>
    <property type="match status" value="1"/>
</dbReference>
<evidence type="ECO:0000256" key="4">
    <source>
        <dbReference type="ARBA" id="ARBA00023054"/>
    </source>
</evidence>